<accession>A0A926EQF1</accession>
<organism evidence="9 10">
    <name type="scientific">Youxingia wuxianensis</name>
    <dbReference type="NCBI Taxonomy" id="2763678"/>
    <lineage>
        <taxon>Bacteria</taxon>
        <taxon>Bacillati</taxon>
        <taxon>Bacillota</taxon>
        <taxon>Clostridia</taxon>
        <taxon>Eubacteriales</taxon>
        <taxon>Oscillospiraceae</taxon>
        <taxon>Youxingia</taxon>
    </lineage>
</organism>
<keyword evidence="4 7" id="KW-0472">Membrane</keyword>
<comment type="function">
    <text evidence="7">Functions as a peptidoglycan terminase that cleaves nascent peptidoglycan strands endolytically to terminate their elongation.</text>
</comment>
<keyword evidence="5 7" id="KW-0456">Lyase</keyword>
<evidence type="ECO:0000256" key="4">
    <source>
        <dbReference type="ARBA" id="ARBA00023136"/>
    </source>
</evidence>
<evidence type="ECO:0000256" key="7">
    <source>
        <dbReference type="HAMAP-Rule" id="MF_02065"/>
    </source>
</evidence>
<keyword evidence="1 7" id="KW-1003">Cell membrane</keyword>
<dbReference type="RefSeq" id="WP_262394303.1">
    <property type="nucleotide sequence ID" value="NZ_JACRTD010000002.1"/>
</dbReference>
<keyword evidence="6 7" id="KW-0961">Cell wall biogenesis/degradation</keyword>
<feature type="compositionally biased region" description="Basic and acidic residues" evidence="8">
    <location>
        <begin position="84"/>
        <end position="100"/>
    </location>
</feature>
<dbReference type="InterPro" id="IPR003770">
    <property type="entry name" value="MLTG-like"/>
</dbReference>
<dbReference type="GO" id="GO:0005886">
    <property type="term" value="C:plasma membrane"/>
    <property type="evidence" value="ECO:0007669"/>
    <property type="project" value="UniProtKB-SubCell"/>
</dbReference>
<dbReference type="Gene3D" id="3.30.1490.480">
    <property type="entry name" value="Endolytic murein transglycosylase"/>
    <property type="match status" value="2"/>
</dbReference>
<protein>
    <recommendedName>
        <fullName evidence="7">Endolytic murein transglycosylase</fullName>
        <ecNumber evidence="7">4.2.2.29</ecNumber>
    </recommendedName>
    <alternativeName>
        <fullName evidence="7">Peptidoglycan lytic transglycosylase</fullName>
    </alternativeName>
    <alternativeName>
        <fullName evidence="7">Peptidoglycan polymerization terminase</fullName>
    </alternativeName>
</protein>
<feature type="compositionally biased region" description="Gly residues" evidence="8">
    <location>
        <begin position="135"/>
        <end position="144"/>
    </location>
</feature>
<dbReference type="NCBIfam" id="TIGR00247">
    <property type="entry name" value="endolytic transglycosylase MltG"/>
    <property type="match status" value="1"/>
</dbReference>
<dbReference type="GO" id="GO:0008932">
    <property type="term" value="F:lytic endotransglycosylase activity"/>
    <property type="evidence" value="ECO:0007669"/>
    <property type="project" value="UniProtKB-UniRule"/>
</dbReference>
<evidence type="ECO:0000256" key="8">
    <source>
        <dbReference type="SAM" id="MobiDB-lite"/>
    </source>
</evidence>
<feature type="compositionally biased region" description="Low complexity" evidence="8">
    <location>
        <begin position="55"/>
        <end position="78"/>
    </location>
</feature>
<evidence type="ECO:0000313" key="10">
    <source>
        <dbReference type="Proteomes" id="UP000623678"/>
    </source>
</evidence>
<feature type="transmembrane region" description="Helical" evidence="7">
    <location>
        <begin position="148"/>
        <end position="170"/>
    </location>
</feature>
<comment type="similarity">
    <text evidence="7">Belongs to the transglycosylase MltG family.</text>
</comment>
<sequence length="503" mass="56558">MSNRDEFDDLIKNFKLDEIDDSQLQKEQVRRPMFDYEGDLHRASRPQASKQEYTPPRQAASSAAPAGAQRPRAMAAAGVGNAQMHHDTKVRGERREEKRSFQVNIDDSEFYDLTPEPQYSYGGGNNDNHDRDGGGRGGRGSGGGSGRWAKAILVLVIVLGVSIFLAFFALQSASDMFGLNKQDSQVEIELPENQSIPEIAKLLKENGVIQQSFTFQVYAGLKNKAENLVPGTYVLNSNMSYEEILAAFRIGNTKKVEVQITFYEGMTLSEIADRLEENKVVSREEFLDYLENGDMDFGYDFLSQIPDNDLRYHKYEGYIFPDTYLFYEGESVSRVVQKFLKAFNDRVTDEMFAEMEKMGMTLDETITLASMIQKEAGNVADMSPVSGVFHNRLKNPDSFPQLQSDVTIFYVEDDIKPYISVADQEMYDAYNTYVCQGLPVGPICSPGVAAIEAALNPQESNYFFFVTDEEGNYYYAETAQQHDINVLEASKKGKTHGIDTVTE</sequence>
<evidence type="ECO:0000256" key="2">
    <source>
        <dbReference type="ARBA" id="ARBA00022692"/>
    </source>
</evidence>
<keyword evidence="2 7" id="KW-0812">Transmembrane</keyword>
<dbReference type="GO" id="GO:0071555">
    <property type="term" value="P:cell wall organization"/>
    <property type="evidence" value="ECO:0007669"/>
    <property type="project" value="UniProtKB-KW"/>
</dbReference>
<dbReference type="HAMAP" id="MF_02065">
    <property type="entry name" value="MltG"/>
    <property type="match status" value="1"/>
</dbReference>
<dbReference type="EMBL" id="JACRTD010000002">
    <property type="protein sequence ID" value="MBC8584469.1"/>
    <property type="molecule type" value="Genomic_DNA"/>
</dbReference>
<dbReference type="Pfam" id="PF02618">
    <property type="entry name" value="YceG"/>
    <property type="match status" value="1"/>
</dbReference>
<dbReference type="GO" id="GO:0009252">
    <property type="term" value="P:peptidoglycan biosynthetic process"/>
    <property type="evidence" value="ECO:0007669"/>
    <property type="project" value="UniProtKB-UniRule"/>
</dbReference>
<dbReference type="EC" id="4.2.2.29" evidence="7"/>
<dbReference type="PANTHER" id="PTHR30518:SF2">
    <property type="entry name" value="ENDOLYTIC MUREIN TRANSGLYCOSYLASE"/>
    <property type="match status" value="1"/>
</dbReference>
<feature type="compositionally biased region" description="Basic and acidic residues" evidence="8">
    <location>
        <begin position="20"/>
        <end position="42"/>
    </location>
</feature>
<feature type="site" description="Important for catalytic activity" evidence="7">
    <location>
        <position position="375"/>
    </location>
</feature>
<comment type="subcellular location">
    <subcellularLocation>
        <location evidence="7">Cell membrane</location>
        <topology evidence="7">Single-pass membrane protein</topology>
    </subcellularLocation>
</comment>
<comment type="caution">
    <text evidence="9">The sequence shown here is derived from an EMBL/GenBank/DDBJ whole genome shotgun (WGS) entry which is preliminary data.</text>
</comment>
<evidence type="ECO:0000256" key="1">
    <source>
        <dbReference type="ARBA" id="ARBA00022475"/>
    </source>
</evidence>
<keyword evidence="10" id="KW-1185">Reference proteome</keyword>
<dbReference type="PANTHER" id="PTHR30518">
    <property type="entry name" value="ENDOLYTIC MUREIN TRANSGLYCOSYLASE"/>
    <property type="match status" value="1"/>
</dbReference>
<dbReference type="AlphaFoldDB" id="A0A926EQF1"/>
<proteinExistence type="inferred from homology"/>
<evidence type="ECO:0000313" key="9">
    <source>
        <dbReference type="EMBL" id="MBC8584469.1"/>
    </source>
</evidence>
<feature type="region of interest" description="Disordered" evidence="8">
    <location>
        <begin position="20"/>
        <end position="144"/>
    </location>
</feature>
<evidence type="ECO:0000256" key="3">
    <source>
        <dbReference type="ARBA" id="ARBA00022989"/>
    </source>
</evidence>
<name>A0A926EQF1_9FIRM</name>
<keyword evidence="3 7" id="KW-1133">Transmembrane helix</keyword>
<gene>
    <name evidence="7 9" type="primary">mltG</name>
    <name evidence="9" type="ORF">H8705_02600</name>
</gene>
<comment type="catalytic activity">
    <reaction evidence="7">
        <text>a peptidoglycan chain = a peptidoglycan chain with N-acetyl-1,6-anhydromuramyl-[peptide] at the reducing end + a peptidoglycan chain with N-acetylglucosamine at the non-reducing end.</text>
        <dbReference type="EC" id="4.2.2.29"/>
    </reaction>
</comment>
<reference evidence="9" key="1">
    <citation type="submission" date="2020-08" db="EMBL/GenBank/DDBJ databases">
        <title>Genome public.</title>
        <authorList>
            <person name="Liu C."/>
            <person name="Sun Q."/>
        </authorList>
    </citation>
    <scope>NUCLEOTIDE SEQUENCE</scope>
    <source>
        <strain evidence="9">NSJ-64</strain>
    </source>
</reference>
<dbReference type="Proteomes" id="UP000623678">
    <property type="component" value="Unassembled WGS sequence"/>
</dbReference>
<evidence type="ECO:0000256" key="6">
    <source>
        <dbReference type="ARBA" id="ARBA00023316"/>
    </source>
</evidence>
<evidence type="ECO:0000256" key="5">
    <source>
        <dbReference type="ARBA" id="ARBA00023239"/>
    </source>
</evidence>